<dbReference type="GO" id="GO:0030983">
    <property type="term" value="F:mismatched DNA binding"/>
    <property type="evidence" value="ECO:0007669"/>
    <property type="project" value="InterPro"/>
</dbReference>
<dbReference type="SMART" id="SM00533">
    <property type="entry name" value="MUTSd"/>
    <property type="match status" value="1"/>
</dbReference>
<evidence type="ECO:0000313" key="10">
    <source>
        <dbReference type="EMBL" id="MBO8414713.1"/>
    </source>
</evidence>
<name>A0A9D9GRN2_9BACL</name>
<protein>
    <recommendedName>
        <fullName evidence="2">DNA mismatch repair protein MutS</fullName>
    </recommendedName>
</protein>
<keyword evidence="6" id="KW-0234">DNA repair</keyword>
<dbReference type="GO" id="GO:0006298">
    <property type="term" value="P:mismatch repair"/>
    <property type="evidence" value="ECO:0007669"/>
    <property type="project" value="InterPro"/>
</dbReference>
<dbReference type="PANTHER" id="PTHR11361">
    <property type="entry name" value="DNA MISMATCH REPAIR PROTEIN MUTS FAMILY MEMBER"/>
    <property type="match status" value="1"/>
</dbReference>
<proteinExistence type="inferred from homology"/>
<evidence type="ECO:0000256" key="7">
    <source>
        <dbReference type="ARBA" id="ARBA00024647"/>
    </source>
</evidence>
<dbReference type="Gene3D" id="1.10.1420.10">
    <property type="match status" value="1"/>
</dbReference>
<reference evidence="10" key="2">
    <citation type="journal article" date="2021" name="PeerJ">
        <title>Extensive microbial diversity within the chicken gut microbiome revealed by metagenomics and culture.</title>
        <authorList>
            <person name="Gilroy R."/>
            <person name="Ravi A."/>
            <person name="Getino M."/>
            <person name="Pursley I."/>
            <person name="Horton D.L."/>
            <person name="Alikhan N.F."/>
            <person name="Baker D."/>
            <person name="Gharbi K."/>
            <person name="Hall N."/>
            <person name="Watson M."/>
            <person name="Adriaenssens E.M."/>
            <person name="Foster-Nyarko E."/>
            <person name="Jarju S."/>
            <person name="Secka A."/>
            <person name="Antonio M."/>
            <person name="Oren A."/>
            <person name="Chaudhuri R.R."/>
            <person name="La Ragione R."/>
            <person name="Hildebrand F."/>
            <person name="Pallen M.J."/>
        </authorList>
    </citation>
    <scope>NUCLEOTIDE SEQUENCE</scope>
    <source>
        <strain evidence="10">1748</strain>
    </source>
</reference>
<keyword evidence="8" id="KW-0175">Coiled coil</keyword>
<dbReference type="NCBIfam" id="NF003810">
    <property type="entry name" value="PRK05399.1"/>
    <property type="match status" value="1"/>
</dbReference>
<dbReference type="Gene3D" id="3.40.50.300">
    <property type="entry name" value="P-loop containing nucleotide triphosphate hydrolases"/>
    <property type="match status" value="1"/>
</dbReference>
<keyword evidence="3" id="KW-0547">Nucleotide-binding</keyword>
<keyword evidence="6" id="KW-0227">DNA damage</keyword>
<dbReference type="GO" id="GO:0005524">
    <property type="term" value="F:ATP binding"/>
    <property type="evidence" value="ECO:0007669"/>
    <property type="project" value="UniProtKB-KW"/>
</dbReference>
<dbReference type="Proteomes" id="UP000823629">
    <property type="component" value="Unassembled WGS sequence"/>
</dbReference>
<dbReference type="InterPro" id="IPR036187">
    <property type="entry name" value="DNA_mismatch_repair_MutS_sf"/>
</dbReference>
<dbReference type="GO" id="GO:0005829">
    <property type="term" value="C:cytosol"/>
    <property type="evidence" value="ECO:0007669"/>
    <property type="project" value="TreeGrafter"/>
</dbReference>
<dbReference type="SMART" id="SM00534">
    <property type="entry name" value="MUTSac"/>
    <property type="match status" value="1"/>
</dbReference>
<feature type="domain" description="DNA mismatch repair proteins mutS family" evidence="9">
    <location>
        <begin position="314"/>
        <end position="330"/>
    </location>
</feature>
<dbReference type="GO" id="GO:0140664">
    <property type="term" value="F:ATP-dependent DNA damage sensor activity"/>
    <property type="evidence" value="ECO:0007669"/>
    <property type="project" value="InterPro"/>
</dbReference>
<dbReference type="Pfam" id="PF05192">
    <property type="entry name" value="MutS_III"/>
    <property type="match status" value="1"/>
</dbReference>
<comment type="similarity">
    <text evidence="1">Belongs to the DNA mismatch repair MutS family.</text>
</comment>
<evidence type="ECO:0000256" key="3">
    <source>
        <dbReference type="ARBA" id="ARBA00022741"/>
    </source>
</evidence>
<comment type="caution">
    <text evidence="10">The sequence shown here is derived from an EMBL/GenBank/DDBJ whole genome shotgun (WGS) entry which is preliminary data.</text>
</comment>
<dbReference type="EMBL" id="JADING010000131">
    <property type="protein sequence ID" value="MBO8414713.1"/>
    <property type="molecule type" value="Genomic_DNA"/>
</dbReference>
<feature type="non-terminal residue" evidence="10">
    <location>
        <position position="1"/>
    </location>
</feature>
<evidence type="ECO:0000256" key="1">
    <source>
        <dbReference type="ARBA" id="ARBA00006271"/>
    </source>
</evidence>
<dbReference type="InterPro" id="IPR007696">
    <property type="entry name" value="DNA_mismatch_repair_MutS_core"/>
</dbReference>
<dbReference type="InterPro" id="IPR000432">
    <property type="entry name" value="DNA_mismatch_repair_MutS_C"/>
</dbReference>
<dbReference type="CDD" id="cd03284">
    <property type="entry name" value="ABC_MutS1"/>
    <property type="match status" value="1"/>
</dbReference>
<sequence>IKREVSSLSSANFASISAGLGDFSSLLATLDKAVDPSCPPSVKEGGIFKLGYDPELDEIINMAKDGKAYLLQIEQREKERTGIKTLKIGYSKIFGYYIEISNGALSQVKPEFNYIRKQTMTTGERFITEELKRVEEDILNAQQKRIELEYQKFQELRQYVKSFTMEIQNLADALAELDCLVSLAEVSSKNRYVRPRFNSIRNISVIDARHPVIEKVDPSKRFVENSYFLNNDVDVLVITGPNMGGKSTYMRELALIVIMAQLGCFVPAKEADLFVFDQIFTRIGASDDLIKGESTFMVEMSETNRALTYATSSSLLLFDEIGRGTATYDGMALAQAIIEYVVRKIHAKTLFSTHYHEITSLVSDLPGVKNVHVSVLEENGDITFLYKVEEGPMDKSYGINVARLAHLPEEVISRASEILTDLENSNRDYDKIKLKDEVNVKVKSVDQIREKLKSIDPLTVSPLEALNLLFELKKEAEKK</sequence>
<comment type="function">
    <text evidence="7">This protein is involved in the repair of mismatches in DNA. It is possible that it carries out the mismatch recognition step. This protein has a weak ATPase activity.</text>
</comment>
<gene>
    <name evidence="10" type="primary">mutS</name>
    <name evidence="10" type="ORF">IAC78_04530</name>
</gene>
<dbReference type="SUPFAM" id="SSF52540">
    <property type="entry name" value="P-loop containing nucleoside triphosphate hydrolases"/>
    <property type="match status" value="1"/>
</dbReference>
<accession>A0A9D9GRN2</accession>
<keyword evidence="4" id="KW-0067">ATP-binding</keyword>
<dbReference type="Pfam" id="PF05190">
    <property type="entry name" value="MutS_IV"/>
    <property type="match status" value="1"/>
</dbReference>
<dbReference type="Pfam" id="PF00488">
    <property type="entry name" value="MutS_V"/>
    <property type="match status" value="1"/>
</dbReference>
<dbReference type="FunFam" id="3.40.50.300:FF:000870">
    <property type="entry name" value="MutS protein homolog 4"/>
    <property type="match status" value="1"/>
</dbReference>
<dbReference type="InterPro" id="IPR007861">
    <property type="entry name" value="DNA_mismatch_repair_MutS_clamp"/>
</dbReference>
<dbReference type="InterPro" id="IPR027417">
    <property type="entry name" value="P-loop_NTPase"/>
</dbReference>
<evidence type="ECO:0000256" key="8">
    <source>
        <dbReference type="SAM" id="Coils"/>
    </source>
</evidence>
<feature type="coiled-coil region" evidence="8">
    <location>
        <begin position="124"/>
        <end position="151"/>
    </location>
</feature>
<evidence type="ECO:0000313" key="11">
    <source>
        <dbReference type="Proteomes" id="UP000823629"/>
    </source>
</evidence>
<evidence type="ECO:0000256" key="2">
    <source>
        <dbReference type="ARBA" id="ARBA00021982"/>
    </source>
</evidence>
<dbReference type="InterPro" id="IPR045076">
    <property type="entry name" value="MutS"/>
</dbReference>
<organism evidence="10 11">
    <name type="scientific">Candidatus Scatoplasma merdavium</name>
    <dbReference type="NCBI Taxonomy" id="2840932"/>
    <lineage>
        <taxon>Bacteria</taxon>
        <taxon>Bacillati</taxon>
        <taxon>Bacillota</taxon>
        <taxon>Bacilli</taxon>
        <taxon>Bacillales</taxon>
        <taxon>Candidatus Scatoplasma</taxon>
    </lineage>
</organism>
<dbReference type="PANTHER" id="PTHR11361:SF34">
    <property type="entry name" value="DNA MISMATCH REPAIR PROTEIN MSH1, MITOCHONDRIAL"/>
    <property type="match status" value="1"/>
</dbReference>
<evidence type="ECO:0000256" key="4">
    <source>
        <dbReference type="ARBA" id="ARBA00022840"/>
    </source>
</evidence>
<evidence type="ECO:0000259" key="9">
    <source>
        <dbReference type="PROSITE" id="PS00486"/>
    </source>
</evidence>
<keyword evidence="5" id="KW-0238">DNA-binding</keyword>
<evidence type="ECO:0000256" key="5">
    <source>
        <dbReference type="ARBA" id="ARBA00023125"/>
    </source>
</evidence>
<reference evidence="10" key="1">
    <citation type="submission" date="2020-10" db="EMBL/GenBank/DDBJ databases">
        <authorList>
            <person name="Gilroy R."/>
        </authorList>
    </citation>
    <scope>NUCLEOTIDE SEQUENCE</scope>
    <source>
        <strain evidence="10">1748</strain>
    </source>
</reference>
<evidence type="ECO:0000256" key="6">
    <source>
        <dbReference type="ARBA" id="ARBA00023204"/>
    </source>
</evidence>
<dbReference type="AlphaFoldDB" id="A0A9D9GRN2"/>
<dbReference type="SUPFAM" id="SSF48334">
    <property type="entry name" value="DNA repair protein MutS, domain III"/>
    <property type="match status" value="1"/>
</dbReference>
<dbReference type="PROSITE" id="PS00486">
    <property type="entry name" value="DNA_MISMATCH_REPAIR_2"/>
    <property type="match status" value="1"/>
</dbReference>